<dbReference type="AlphaFoldDB" id="A0AA87ZVJ3"/>
<organism evidence="1 2">
    <name type="scientific">Ficus carica</name>
    <name type="common">Common fig</name>
    <dbReference type="NCBI Taxonomy" id="3494"/>
    <lineage>
        <taxon>Eukaryota</taxon>
        <taxon>Viridiplantae</taxon>
        <taxon>Streptophyta</taxon>
        <taxon>Embryophyta</taxon>
        <taxon>Tracheophyta</taxon>
        <taxon>Spermatophyta</taxon>
        <taxon>Magnoliopsida</taxon>
        <taxon>eudicotyledons</taxon>
        <taxon>Gunneridae</taxon>
        <taxon>Pentapetalae</taxon>
        <taxon>rosids</taxon>
        <taxon>fabids</taxon>
        <taxon>Rosales</taxon>
        <taxon>Moraceae</taxon>
        <taxon>Ficeae</taxon>
        <taxon>Ficus</taxon>
    </lineage>
</organism>
<protein>
    <submittedName>
        <fullName evidence="1">Uncharacterized protein</fullName>
    </submittedName>
</protein>
<accession>A0AA87ZVJ3</accession>
<keyword evidence="2" id="KW-1185">Reference proteome</keyword>
<dbReference type="EMBL" id="BTGU01000004">
    <property type="protein sequence ID" value="GMN34153.1"/>
    <property type="molecule type" value="Genomic_DNA"/>
</dbReference>
<sequence>MHLNLKRKNSIWFEGLGQESGSRSRWHSRSGTRFEIGVHDEIRGSRSKLSFWTEVEIEVGIRGRGQVRFQGRGRGLRPGSGSGFGACVGSSFHAGDEGVKVGFQDRSQCGVSGLGSGSSFGP</sequence>
<evidence type="ECO:0000313" key="1">
    <source>
        <dbReference type="EMBL" id="GMN34153.1"/>
    </source>
</evidence>
<dbReference type="Proteomes" id="UP001187192">
    <property type="component" value="Unassembled WGS sequence"/>
</dbReference>
<comment type="caution">
    <text evidence="1">The sequence shown here is derived from an EMBL/GenBank/DDBJ whole genome shotgun (WGS) entry which is preliminary data.</text>
</comment>
<proteinExistence type="predicted"/>
<name>A0AA87ZVJ3_FICCA</name>
<gene>
    <name evidence="1" type="ORF">TIFTF001_004542</name>
</gene>
<reference evidence="1" key="1">
    <citation type="submission" date="2023-07" db="EMBL/GenBank/DDBJ databases">
        <title>draft genome sequence of fig (Ficus carica).</title>
        <authorList>
            <person name="Takahashi T."/>
            <person name="Nishimura K."/>
        </authorList>
    </citation>
    <scope>NUCLEOTIDE SEQUENCE</scope>
</reference>
<evidence type="ECO:0000313" key="2">
    <source>
        <dbReference type="Proteomes" id="UP001187192"/>
    </source>
</evidence>